<sequence length="148" mass="17360">MTNLSITAKTNVDECIQIDYITILTKDGKEIDLNWEYSHYTPFEPFNSPHSILKSMRKFETFYENVFFDDEEEGNPVSDLKKKKALKDATILEIQLYIPDFAGDPEEIKFDLKSMGFVFRKQESGQTKYSPYDLPIKYDENFTLVIEK</sequence>
<reference evidence="1 2" key="1">
    <citation type="submission" date="2015-09" db="EMBL/GenBank/DDBJ databases">
        <authorList>
            <consortium name="Pathogen Informatics"/>
        </authorList>
    </citation>
    <scope>NUCLEOTIDE SEQUENCE [LARGE SCALE GENOMIC DNA]</scope>
    <source>
        <strain evidence="1 2">2789STDY5608868</strain>
    </source>
</reference>
<name>A0A173TLC8_ANAHA</name>
<protein>
    <submittedName>
        <fullName evidence="1">Uncharacterized protein</fullName>
    </submittedName>
</protein>
<organism evidence="1 2">
    <name type="scientific">Anaerostipes hadrus</name>
    <dbReference type="NCBI Taxonomy" id="649756"/>
    <lineage>
        <taxon>Bacteria</taxon>
        <taxon>Bacillati</taxon>
        <taxon>Bacillota</taxon>
        <taxon>Clostridia</taxon>
        <taxon>Lachnospirales</taxon>
        <taxon>Lachnospiraceae</taxon>
        <taxon>Anaerostipes</taxon>
    </lineage>
</organism>
<dbReference type="RefSeq" id="WP_021840588.1">
    <property type="nucleotide sequence ID" value="NZ_CYXT01000017.1"/>
</dbReference>
<dbReference type="EMBL" id="CYXT01000017">
    <property type="protein sequence ID" value="CUN03613.1"/>
    <property type="molecule type" value="Genomic_DNA"/>
</dbReference>
<evidence type="ECO:0000313" key="1">
    <source>
        <dbReference type="EMBL" id="CUN03613.1"/>
    </source>
</evidence>
<evidence type="ECO:0000313" key="2">
    <source>
        <dbReference type="Proteomes" id="UP000095598"/>
    </source>
</evidence>
<dbReference type="Proteomes" id="UP000095598">
    <property type="component" value="Unassembled WGS sequence"/>
</dbReference>
<gene>
    <name evidence="1" type="ORF">ERS852425_02197</name>
</gene>
<accession>A0A173TLC8</accession>
<dbReference type="AlphaFoldDB" id="A0A173TLC8"/>
<proteinExistence type="predicted"/>